<dbReference type="AlphaFoldDB" id="A0AAV7E6X4"/>
<evidence type="ECO:0000256" key="4">
    <source>
        <dbReference type="ARBA" id="ARBA00022786"/>
    </source>
</evidence>
<gene>
    <name evidence="8" type="ORF">H6P81_015466</name>
</gene>
<dbReference type="PROSITE" id="PS51698">
    <property type="entry name" value="U_BOX"/>
    <property type="match status" value="1"/>
</dbReference>
<dbReference type="PROSITE" id="PS50176">
    <property type="entry name" value="ARM_REPEAT"/>
    <property type="match status" value="1"/>
</dbReference>
<dbReference type="Pfam" id="PF25598">
    <property type="entry name" value="ARM_PUB"/>
    <property type="match status" value="1"/>
</dbReference>
<dbReference type="InterPro" id="IPR016024">
    <property type="entry name" value="ARM-type_fold"/>
</dbReference>
<accession>A0AAV7E6X4</accession>
<evidence type="ECO:0000256" key="6">
    <source>
        <dbReference type="RuleBase" id="RU369093"/>
    </source>
</evidence>
<dbReference type="SMART" id="SM00504">
    <property type="entry name" value="Ubox"/>
    <property type="match status" value="1"/>
</dbReference>
<dbReference type="Gene3D" id="1.25.10.10">
    <property type="entry name" value="Leucine-rich Repeat Variant"/>
    <property type="match status" value="2"/>
</dbReference>
<comment type="catalytic activity">
    <reaction evidence="1 6">
        <text>S-ubiquitinyl-[E2 ubiquitin-conjugating enzyme]-L-cysteine + [acceptor protein]-L-lysine = [E2 ubiquitin-conjugating enzyme]-L-cysteine + N(6)-ubiquitinyl-[acceptor protein]-L-lysine.</text>
        <dbReference type="EC" id="2.3.2.27"/>
    </reaction>
</comment>
<keyword evidence="4 6" id="KW-0833">Ubl conjugation pathway</keyword>
<sequence length="497" mass="55128">MVSFEEDPNQMTIPHLFRCPISLDIFTDPVTLSTGQTYDRSSIEKWLADGNLTCPVTMQKLQDLSMVPNHTLRHLINQWLLMGTQALNYPNRCTGPETSLASLKTKLKDPDETCSGTVRLQTLEKIRALSENSDSSRASLIEHGFYPLLLEFLFGNTFMGGELSAEKALLVEEALKCILNLSICTRPGSLNMLKEESKLASLCNLFSRGGIEIKTSLCHLIEEISSSPETREAASIIAKTPPILQKLVSLLEEASVHPSASDAAVRAISGLCGLDSNRESIAREGAVHGLLMYLSNSERSPYVSKALFSLELLLGQEMGKKALLSNPNAARVLVKMVFRRSDPKVSESAVGSLLIISFDSMKFREEIIRAGVVTQLLLLLQSQCSERAKTQARILLKLLRSMWVEDPRSSNFEYGSAPKVEKTESQTLRLQTTKTGQLAFSDRLRQHLTWDMGTCGKENHQPWRCSTHVGSFASLIGSERWVKRVDAQAKGQKTNQL</sequence>
<evidence type="ECO:0000313" key="9">
    <source>
        <dbReference type="Proteomes" id="UP000825729"/>
    </source>
</evidence>
<name>A0AAV7E6X4_ARIFI</name>
<dbReference type="SUPFAM" id="SSF48371">
    <property type="entry name" value="ARM repeat"/>
    <property type="match status" value="1"/>
</dbReference>
<dbReference type="FunFam" id="3.30.40.10:FF:000442">
    <property type="entry name" value="RING-type E3 ubiquitin transferase"/>
    <property type="match status" value="1"/>
</dbReference>
<dbReference type="GO" id="GO:0061630">
    <property type="term" value="F:ubiquitin protein ligase activity"/>
    <property type="evidence" value="ECO:0007669"/>
    <property type="project" value="UniProtKB-UniRule"/>
</dbReference>
<dbReference type="SUPFAM" id="SSF57850">
    <property type="entry name" value="RING/U-box"/>
    <property type="match status" value="1"/>
</dbReference>
<dbReference type="Pfam" id="PF04564">
    <property type="entry name" value="U-box"/>
    <property type="match status" value="1"/>
</dbReference>
<dbReference type="GO" id="GO:0016567">
    <property type="term" value="P:protein ubiquitination"/>
    <property type="evidence" value="ECO:0007669"/>
    <property type="project" value="UniProtKB-UniRule"/>
</dbReference>
<dbReference type="PANTHER" id="PTHR22849:SF103">
    <property type="entry name" value="U-BOX DOMAIN-CONTAINING PROTEIN"/>
    <property type="match status" value="1"/>
</dbReference>
<dbReference type="InterPro" id="IPR058678">
    <property type="entry name" value="ARM_PUB"/>
</dbReference>
<dbReference type="CDD" id="cd16664">
    <property type="entry name" value="RING-Ubox_PUB"/>
    <property type="match status" value="1"/>
</dbReference>
<dbReference type="InterPro" id="IPR003613">
    <property type="entry name" value="Ubox_domain"/>
</dbReference>
<dbReference type="InterPro" id="IPR000225">
    <property type="entry name" value="Armadillo"/>
</dbReference>
<dbReference type="EMBL" id="JAINDJ010000006">
    <property type="protein sequence ID" value="KAG9444126.1"/>
    <property type="molecule type" value="Genomic_DNA"/>
</dbReference>
<proteinExistence type="predicted"/>
<comment type="caution">
    <text evidence="8">The sequence shown here is derived from an EMBL/GenBank/DDBJ whole genome shotgun (WGS) entry which is preliminary data.</text>
</comment>
<feature type="domain" description="U-box" evidence="7">
    <location>
        <begin position="12"/>
        <end position="86"/>
    </location>
</feature>
<evidence type="ECO:0000256" key="2">
    <source>
        <dbReference type="ARBA" id="ARBA00004906"/>
    </source>
</evidence>
<evidence type="ECO:0000256" key="3">
    <source>
        <dbReference type="ARBA" id="ARBA00022679"/>
    </source>
</evidence>
<dbReference type="Proteomes" id="UP000825729">
    <property type="component" value="Unassembled WGS sequence"/>
</dbReference>
<dbReference type="InterPro" id="IPR011989">
    <property type="entry name" value="ARM-like"/>
</dbReference>
<evidence type="ECO:0000259" key="7">
    <source>
        <dbReference type="PROSITE" id="PS51698"/>
    </source>
</evidence>
<evidence type="ECO:0000256" key="5">
    <source>
        <dbReference type="PROSITE-ProRule" id="PRU00259"/>
    </source>
</evidence>
<comment type="pathway">
    <text evidence="2 6">Protein modification; protein ubiquitination.</text>
</comment>
<organism evidence="8 9">
    <name type="scientific">Aristolochia fimbriata</name>
    <name type="common">White veined hardy Dutchman's pipe vine</name>
    <dbReference type="NCBI Taxonomy" id="158543"/>
    <lineage>
        <taxon>Eukaryota</taxon>
        <taxon>Viridiplantae</taxon>
        <taxon>Streptophyta</taxon>
        <taxon>Embryophyta</taxon>
        <taxon>Tracheophyta</taxon>
        <taxon>Spermatophyta</taxon>
        <taxon>Magnoliopsida</taxon>
        <taxon>Magnoliidae</taxon>
        <taxon>Piperales</taxon>
        <taxon>Aristolochiaceae</taxon>
        <taxon>Aristolochia</taxon>
    </lineage>
</organism>
<protein>
    <recommendedName>
        <fullName evidence="6 7">U-box domain-containing protein</fullName>
        <ecNumber evidence="6">2.3.2.27</ecNumber>
    </recommendedName>
    <alternativeName>
        <fullName evidence="6">RING-type E3 ubiquitin transferase PUB</fullName>
    </alternativeName>
</protein>
<feature type="repeat" description="ARM" evidence="5">
    <location>
        <begin position="242"/>
        <end position="286"/>
    </location>
</feature>
<dbReference type="InterPro" id="IPR013083">
    <property type="entry name" value="Znf_RING/FYVE/PHD"/>
</dbReference>
<dbReference type="Gene3D" id="3.30.40.10">
    <property type="entry name" value="Zinc/RING finger domain, C3HC4 (zinc finger)"/>
    <property type="match status" value="1"/>
</dbReference>
<dbReference type="PANTHER" id="PTHR22849">
    <property type="entry name" value="WDSAM1 PROTEIN"/>
    <property type="match status" value="1"/>
</dbReference>
<keyword evidence="9" id="KW-1185">Reference proteome</keyword>
<dbReference type="InterPro" id="IPR045185">
    <property type="entry name" value="PUB22/23/24-like"/>
</dbReference>
<keyword evidence="3 6" id="KW-0808">Transferase</keyword>
<evidence type="ECO:0000313" key="8">
    <source>
        <dbReference type="EMBL" id="KAG9444126.1"/>
    </source>
</evidence>
<comment type="function">
    <text evidence="6">Functions as an E3 ubiquitin ligase.</text>
</comment>
<dbReference type="EC" id="2.3.2.27" evidence="6"/>
<evidence type="ECO:0000256" key="1">
    <source>
        <dbReference type="ARBA" id="ARBA00000900"/>
    </source>
</evidence>
<reference evidence="8 9" key="1">
    <citation type="submission" date="2021-07" db="EMBL/GenBank/DDBJ databases">
        <title>The Aristolochia fimbriata genome: insights into angiosperm evolution, floral development and chemical biosynthesis.</title>
        <authorList>
            <person name="Jiao Y."/>
        </authorList>
    </citation>
    <scope>NUCLEOTIDE SEQUENCE [LARGE SCALE GENOMIC DNA]</scope>
    <source>
        <strain evidence="8">IBCAS-2021</strain>
        <tissue evidence="8">Leaf</tissue>
    </source>
</reference>
<dbReference type="InterPro" id="IPR045210">
    <property type="entry name" value="RING-Ubox_PUB"/>
</dbReference>